<reference evidence="6" key="1">
    <citation type="submission" date="2019-07" db="EMBL/GenBank/DDBJ databases">
        <authorList>
            <person name="De-Chao Zhang Q."/>
        </authorList>
    </citation>
    <scope>NUCLEOTIDE SEQUENCE</scope>
    <source>
        <strain evidence="6">TP-CH-4</strain>
    </source>
</reference>
<reference evidence="6" key="2">
    <citation type="submission" date="2020-03" db="EMBL/GenBank/DDBJ databases">
        <title>Flavobacteriaceae bacterium strain TP-CH-4, a member of the family Flavobacteriaceae isolated from a deep-sea seamount.</title>
        <authorList>
            <person name="Zhang D.-C."/>
        </authorList>
    </citation>
    <scope>NUCLEOTIDE SEQUENCE</scope>
    <source>
        <strain evidence="6">TP-CH-4</strain>
    </source>
</reference>
<sequence>MFLVFPNFNLFSTPLLVLVSQGIIFGLLLLQKFWKKNTLPYLFLALLVLITCYHRTTYTIGFMEWYDTYRNTKINYWLINFSLAIGPLIYFYVKSITVSNFSFKQQHLWHFIPALAYALFRIVIFVYDARQPGFSDTQNGVLMSKLFMGPTGTFIETFSLLQQLLYLSFSLQLYFAYRKRIKDYFSNTYRIELNWVRNFLYIYTFLFLYSIIQQLVDFTVTELSWIQKWWYQFFSALAVIYIGIKGFFTDTSSLTSLNFPANGQLAGERSVAYESLVPTKPIGNLELEANKKRLLDFMETQQPYLDPELNLKQLADALLLSRAQLSETINTGFGKNFNDFVNEYRVELVKKLFSEGKQKKLSLLGVAYDSGFNSKATFNRVFKKFTGSSPSEFLKNVS</sequence>
<keyword evidence="3" id="KW-0804">Transcription</keyword>
<dbReference type="GO" id="GO:0043565">
    <property type="term" value="F:sequence-specific DNA binding"/>
    <property type="evidence" value="ECO:0007669"/>
    <property type="project" value="InterPro"/>
</dbReference>
<proteinExistence type="predicted"/>
<keyword evidence="7" id="KW-1185">Reference proteome</keyword>
<dbReference type="Pfam" id="PF12833">
    <property type="entry name" value="HTH_18"/>
    <property type="match status" value="1"/>
</dbReference>
<protein>
    <submittedName>
        <fullName evidence="6">AraC family transcriptional regulator</fullName>
    </submittedName>
</protein>
<feature type="transmembrane region" description="Helical" evidence="4">
    <location>
        <begin position="42"/>
        <end position="62"/>
    </location>
</feature>
<keyword evidence="1" id="KW-0805">Transcription regulation</keyword>
<keyword evidence="4" id="KW-0812">Transmembrane</keyword>
<evidence type="ECO:0000256" key="3">
    <source>
        <dbReference type="ARBA" id="ARBA00023163"/>
    </source>
</evidence>
<evidence type="ECO:0000313" key="6">
    <source>
        <dbReference type="EMBL" id="NHF60063.1"/>
    </source>
</evidence>
<feature type="transmembrane region" description="Helical" evidence="4">
    <location>
        <begin position="147"/>
        <end position="177"/>
    </location>
</feature>
<dbReference type="PROSITE" id="PS01124">
    <property type="entry name" value="HTH_ARAC_FAMILY_2"/>
    <property type="match status" value="1"/>
</dbReference>
<organism evidence="6 7">
    <name type="scientific">Pelagihabitans pacificus</name>
    <dbReference type="NCBI Taxonomy" id="2696054"/>
    <lineage>
        <taxon>Bacteria</taxon>
        <taxon>Pseudomonadati</taxon>
        <taxon>Bacteroidota</taxon>
        <taxon>Flavobacteriia</taxon>
        <taxon>Flavobacteriales</taxon>
        <taxon>Flavobacteriaceae</taxon>
        <taxon>Pelagihabitans</taxon>
    </lineage>
</organism>
<evidence type="ECO:0000313" key="7">
    <source>
        <dbReference type="Proteomes" id="UP000707206"/>
    </source>
</evidence>
<feature type="transmembrane region" description="Helical" evidence="4">
    <location>
        <begin position="74"/>
        <end position="93"/>
    </location>
</feature>
<comment type="caution">
    <text evidence="6">The sequence shown here is derived from an EMBL/GenBank/DDBJ whole genome shotgun (WGS) entry which is preliminary data.</text>
</comment>
<feature type="domain" description="HTH araC/xylS-type" evidence="5">
    <location>
        <begin position="292"/>
        <end position="396"/>
    </location>
</feature>
<dbReference type="GO" id="GO:0003700">
    <property type="term" value="F:DNA-binding transcription factor activity"/>
    <property type="evidence" value="ECO:0007669"/>
    <property type="project" value="InterPro"/>
</dbReference>
<dbReference type="InterPro" id="IPR018060">
    <property type="entry name" value="HTH_AraC"/>
</dbReference>
<feature type="transmembrane region" description="Helical" evidence="4">
    <location>
        <begin position="228"/>
        <end position="248"/>
    </location>
</feature>
<dbReference type="RefSeq" id="WP_152574565.1">
    <property type="nucleotide sequence ID" value="NZ_VIKU02000003.1"/>
</dbReference>
<feature type="transmembrane region" description="Helical" evidence="4">
    <location>
        <begin position="198"/>
        <end position="216"/>
    </location>
</feature>
<evidence type="ECO:0000256" key="1">
    <source>
        <dbReference type="ARBA" id="ARBA00023015"/>
    </source>
</evidence>
<dbReference type="AlphaFoldDB" id="A0A967EE64"/>
<keyword evidence="2" id="KW-0238">DNA-binding</keyword>
<gene>
    <name evidence="6" type="ORF">FK220_011965</name>
</gene>
<evidence type="ECO:0000256" key="4">
    <source>
        <dbReference type="SAM" id="Phobius"/>
    </source>
</evidence>
<feature type="transmembrane region" description="Helical" evidence="4">
    <location>
        <begin position="12"/>
        <end position="30"/>
    </location>
</feature>
<keyword evidence="4" id="KW-1133">Transmembrane helix</keyword>
<dbReference type="PANTHER" id="PTHR43280:SF29">
    <property type="entry name" value="ARAC-FAMILY TRANSCRIPTIONAL REGULATOR"/>
    <property type="match status" value="1"/>
</dbReference>
<dbReference type="SUPFAM" id="SSF46689">
    <property type="entry name" value="Homeodomain-like"/>
    <property type="match status" value="1"/>
</dbReference>
<dbReference type="InterPro" id="IPR009057">
    <property type="entry name" value="Homeodomain-like_sf"/>
</dbReference>
<feature type="transmembrane region" description="Helical" evidence="4">
    <location>
        <begin position="108"/>
        <end position="127"/>
    </location>
</feature>
<dbReference type="Proteomes" id="UP000707206">
    <property type="component" value="Unassembled WGS sequence"/>
</dbReference>
<accession>A0A967EE64</accession>
<dbReference type="Gene3D" id="1.10.10.60">
    <property type="entry name" value="Homeodomain-like"/>
    <property type="match status" value="2"/>
</dbReference>
<evidence type="ECO:0000259" key="5">
    <source>
        <dbReference type="PROSITE" id="PS01124"/>
    </source>
</evidence>
<dbReference type="PANTHER" id="PTHR43280">
    <property type="entry name" value="ARAC-FAMILY TRANSCRIPTIONAL REGULATOR"/>
    <property type="match status" value="1"/>
</dbReference>
<dbReference type="EMBL" id="VIKU02000003">
    <property type="protein sequence ID" value="NHF60063.1"/>
    <property type="molecule type" value="Genomic_DNA"/>
</dbReference>
<dbReference type="SMART" id="SM00342">
    <property type="entry name" value="HTH_ARAC"/>
    <property type="match status" value="1"/>
</dbReference>
<keyword evidence="4" id="KW-0472">Membrane</keyword>
<evidence type="ECO:0000256" key="2">
    <source>
        <dbReference type="ARBA" id="ARBA00023125"/>
    </source>
</evidence>
<name>A0A967EE64_9FLAO</name>